<sequence>MTRRSLPGRIATESLGGLLAVVFAFPVYWMALSAFRPENRIQTSSYDLLPTSATFDNFSRALHKPGFLDFARNSLVVTLSSVVLAVGVAVLAAVALARLRFPGRRGFVLLVLVAQLAPFEALLIPMYFLMRDLDLVNHLTALVLIYLASTLPFTVWTLRGFVEGIPFELEEAAMVDGCSRVKAFWRVTFPLLGPGLVASSLYAFITAWNEFLYALVLMTDKANQTLPLWLTAFKTNFGDDWSGAMAASVVYSIPVLVFFAVLQRRMVGGLASGAVKG</sequence>
<comment type="subcellular location">
    <subcellularLocation>
        <location evidence="1 7">Cell membrane</location>
        <topology evidence="1 7">Multi-pass membrane protein</topology>
    </subcellularLocation>
</comment>
<dbReference type="CDD" id="cd06261">
    <property type="entry name" value="TM_PBP2"/>
    <property type="match status" value="1"/>
</dbReference>
<dbReference type="EMBL" id="SGXD01000004">
    <property type="protein sequence ID" value="RZS82840.1"/>
    <property type="molecule type" value="Genomic_DNA"/>
</dbReference>
<evidence type="ECO:0000256" key="1">
    <source>
        <dbReference type="ARBA" id="ARBA00004651"/>
    </source>
</evidence>
<feature type="transmembrane region" description="Helical" evidence="7">
    <location>
        <begin position="12"/>
        <end position="31"/>
    </location>
</feature>
<keyword evidence="4 7" id="KW-0812">Transmembrane</keyword>
<feature type="transmembrane region" description="Helical" evidence="7">
    <location>
        <begin position="107"/>
        <end position="129"/>
    </location>
</feature>
<dbReference type="InterPro" id="IPR000515">
    <property type="entry name" value="MetI-like"/>
</dbReference>
<protein>
    <submittedName>
        <fullName evidence="9">N,N'-diacetylchitobiose transport system permease protein</fullName>
    </submittedName>
</protein>
<accession>A0A4Q7NG07</accession>
<dbReference type="InterPro" id="IPR050901">
    <property type="entry name" value="BP-dep_ABC_trans_perm"/>
</dbReference>
<dbReference type="Pfam" id="PF00528">
    <property type="entry name" value="BPD_transp_1"/>
    <property type="match status" value="1"/>
</dbReference>
<dbReference type="Gene3D" id="1.10.3720.10">
    <property type="entry name" value="MetI-like"/>
    <property type="match status" value="1"/>
</dbReference>
<reference evidence="9 10" key="1">
    <citation type="submission" date="2019-02" db="EMBL/GenBank/DDBJ databases">
        <title>Genomic Encyclopedia of Type Strains, Phase IV (KMG-IV): sequencing the most valuable type-strain genomes for metagenomic binning, comparative biology and taxonomic classification.</title>
        <authorList>
            <person name="Goeker M."/>
        </authorList>
    </citation>
    <scope>NUCLEOTIDE SEQUENCE [LARGE SCALE GENOMIC DNA]</scope>
    <source>
        <strain evidence="9 10">DSM 45622</strain>
    </source>
</reference>
<feature type="transmembrane region" description="Helical" evidence="7">
    <location>
        <begin position="241"/>
        <end position="262"/>
    </location>
</feature>
<evidence type="ECO:0000259" key="8">
    <source>
        <dbReference type="PROSITE" id="PS50928"/>
    </source>
</evidence>
<name>A0A4Q7NG07_9ACTN</name>
<evidence type="ECO:0000256" key="6">
    <source>
        <dbReference type="ARBA" id="ARBA00023136"/>
    </source>
</evidence>
<dbReference type="GO" id="GO:0005886">
    <property type="term" value="C:plasma membrane"/>
    <property type="evidence" value="ECO:0007669"/>
    <property type="project" value="UniProtKB-SubCell"/>
</dbReference>
<evidence type="ECO:0000256" key="7">
    <source>
        <dbReference type="RuleBase" id="RU363032"/>
    </source>
</evidence>
<evidence type="ECO:0000313" key="10">
    <source>
        <dbReference type="Proteomes" id="UP000293638"/>
    </source>
</evidence>
<dbReference type="Proteomes" id="UP000293638">
    <property type="component" value="Unassembled WGS sequence"/>
</dbReference>
<organism evidence="9 10">
    <name type="scientific">Motilibacter rhizosphaerae</name>
    <dbReference type="NCBI Taxonomy" id="598652"/>
    <lineage>
        <taxon>Bacteria</taxon>
        <taxon>Bacillati</taxon>
        <taxon>Actinomycetota</taxon>
        <taxon>Actinomycetes</taxon>
        <taxon>Motilibacterales</taxon>
        <taxon>Motilibacteraceae</taxon>
        <taxon>Motilibacter</taxon>
    </lineage>
</organism>
<evidence type="ECO:0000256" key="5">
    <source>
        <dbReference type="ARBA" id="ARBA00022989"/>
    </source>
</evidence>
<evidence type="ECO:0000256" key="2">
    <source>
        <dbReference type="ARBA" id="ARBA00022448"/>
    </source>
</evidence>
<dbReference type="PANTHER" id="PTHR32243">
    <property type="entry name" value="MALTOSE TRANSPORT SYSTEM PERMEASE-RELATED"/>
    <property type="match status" value="1"/>
</dbReference>
<feature type="domain" description="ABC transmembrane type-1" evidence="8">
    <location>
        <begin position="71"/>
        <end position="262"/>
    </location>
</feature>
<keyword evidence="5 7" id="KW-1133">Transmembrane helix</keyword>
<comment type="caution">
    <text evidence="9">The sequence shown here is derived from an EMBL/GenBank/DDBJ whole genome shotgun (WGS) entry which is preliminary data.</text>
</comment>
<feature type="transmembrane region" description="Helical" evidence="7">
    <location>
        <begin position="75"/>
        <end position="95"/>
    </location>
</feature>
<evidence type="ECO:0000313" key="9">
    <source>
        <dbReference type="EMBL" id="RZS82840.1"/>
    </source>
</evidence>
<dbReference type="OrthoDB" id="9794684at2"/>
<dbReference type="PROSITE" id="PS50928">
    <property type="entry name" value="ABC_TM1"/>
    <property type="match status" value="1"/>
</dbReference>
<dbReference type="AlphaFoldDB" id="A0A4Q7NG07"/>
<comment type="similarity">
    <text evidence="7">Belongs to the binding-protein-dependent transport system permease family.</text>
</comment>
<dbReference type="SUPFAM" id="SSF161098">
    <property type="entry name" value="MetI-like"/>
    <property type="match status" value="1"/>
</dbReference>
<proteinExistence type="inferred from homology"/>
<evidence type="ECO:0000256" key="4">
    <source>
        <dbReference type="ARBA" id="ARBA00022692"/>
    </source>
</evidence>
<dbReference type="RefSeq" id="WP_130493974.1">
    <property type="nucleotide sequence ID" value="NZ_SGXD01000004.1"/>
</dbReference>
<gene>
    <name evidence="9" type="ORF">EV189_3235</name>
</gene>
<evidence type="ECO:0000256" key="3">
    <source>
        <dbReference type="ARBA" id="ARBA00022475"/>
    </source>
</evidence>
<dbReference type="PANTHER" id="PTHR32243:SF18">
    <property type="entry name" value="INNER MEMBRANE ABC TRANSPORTER PERMEASE PROTEIN YCJP"/>
    <property type="match status" value="1"/>
</dbReference>
<keyword evidence="2 7" id="KW-0813">Transport</keyword>
<feature type="transmembrane region" description="Helical" evidence="7">
    <location>
        <begin position="141"/>
        <end position="162"/>
    </location>
</feature>
<keyword evidence="3" id="KW-1003">Cell membrane</keyword>
<keyword evidence="6 7" id="KW-0472">Membrane</keyword>
<feature type="transmembrane region" description="Helical" evidence="7">
    <location>
        <begin position="183"/>
        <end position="205"/>
    </location>
</feature>
<dbReference type="InterPro" id="IPR035906">
    <property type="entry name" value="MetI-like_sf"/>
</dbReference>
<keyword evidence="10" id="KW-1185">Reference proteome</keyword>
<dbReference type="GO" id="GO:0055085">
    <property type="term" value="P:transmembrane transport"/>
    <property type="evidence" value="ECO:0007669"/>
    <property type="project" value="InterPro"/>
</dbReference>